<proteinExistence type="predicted"/>
<evidence type="ECO:0000313" key="2">
    <source>
        <dbReference type="Proteomes" id="UP001176429"/>
    </source>
</evidence>
<evidence type="ECO:0008006" key="3">
    <source>
        <dbReference type="Google" id="ProtNLM"/>
    </source>
</evidence>
<evidence type="ECO:0000313" key="1">
    <source>
        <dbReference type="EMBL" id="MDO7875137.1"/>
    </source>
</evidence>
<dbReference type="EMBL" id="JAUQSY010000006">
    <property type="protein sequence ID" value="MDO7875137.1"/>
    <property type="molecule type" value="Genomic_DNA"/>
</dbReference>
<protein>
    <recommendedName>
        <fullName evidence="3">Lipoprotein</fullName>
    </recommendedName>
</protein>
<dbReference type="RefSeq" id="WP_305006456.1">
    <property type="nucleotide sequence ID" value="NZ_JAUQSY010000006.1"/>
</dbReference>
<reference evidence="1" key="1">
    <citation type="submission" date="2023-07" db="EMBL/GenBank/DDBJ databases">
        <authorList>
            <person name="Kim M.K."/>
        </authorList>
    </citation>
    <scope>NUCLEOTIDE SEQUENCE</scope>
    <source>
        <strain evidence="1">ASUV-10-1</strain>
    </source>
</reference>
<dbReference type="PROSITE" id="PS51257">
    <property type="entry name" value="PROKAR_LIPOPROTEIN"/>
    <property type="match status" value="1"/>
</dbReference>
<organism evidence="1 2">
    <name type="scientific">Hymenobacter aranciens</name>
    <dbReference type="NCBI Taxonomy" id="3063996"/>
    <lineage>
        <taxon>Bacteria</taxon>
        <taxon>Pseudomonadati</taxon>
        <taxon>Bacteroidota</taxon>
        <taxon>Cytophagia</taxon>
        <taxon>Cytophagales</taxon>
        <taxon>Hymenobacteraceae</taxon>
        <taxon>Hymenobacter</taxon>
    </lineage>
</organism>
<sequence length="150" mass="16785">MAIPRNRFAYAWKPLPTSLTGALLVGLLSACGPSPTARFSNPEQAETIRIQYEFNLLKGIGSDAPGSFSAYDESGFWGRLSATEIGWCRPSTRANWVTDSLRFVPHWYHNELTVDVYEAPDLTQKLGSLHIAARDSAVKQRLNCEDFRSY</sequence>
<accession>A0ABT9BA39</accession>
<comment type="caution">
    <text evidence="1">The sequence shown here is derived from an EMBL/GenBank/DDBJ whole genome shotgun (WGS) entry which is preliminary data.</text>
</comment>
<name>A0ABT9BA39_9BACT</name>
<gene>
    <name evidence="1" type="ORF">Q5H93_10375</name>
</gene>
<keyword evidence="2" id="KW-1185">Reference proteome</keyword>
<dbReference type="Proteomes" id="UP001176429">
    <property type="component" value="Unassembled WGS sequence"/>
</dbReference>